<reference evidence="2" key="1">
    <citation type="submission" date="2017-01" db="EMBL/GenBank/DDBJ databases">
        <authorList>
            <person name="Varghese N."/>
            <person name="Submissions S."/>
        </authorList>
    </citation>
    <scope>NUCLEOTIDE SEQUENCE [LARGE SCALE GENOMIC DNA]</scope>
    <source>
        <strain evidence="2">DSM 29430</strain>
    </source>
</reference>
<sequence>ADGGAGNDTYRYAKDAGKLYLSGETASSGSADRIVFSDLTLDDFIFDTLDYGPLPYGGDQVALRMLWNDGESSGELRVADMAQHIESFEFADGTEMQIEDLSLLF</sequence>
<evidence type="ECO:0008006" key="3">
    <source>
        <dbReference type="Google" id="ProtNLM"/>
    </source>
</evidence>
<keyword evidence="2" id="KW-1185">Reference proteome</keyword>
<evidence type="ECO:0000313" key="2">
    <source>
        <dbReference type="Proteomes" id="UP000186684"/>
    </source>
</evidence>
<dbReference type="STRING" id="633194.SAMN05421759_1373"/>
<name>A0A1N7Q7V3_9RHOB</name>
<feature type="non-terminal residue" evidence="1">
    <location>
        <position position="1"/>
    </location>
</feature>
<dbReference type="Proteomes" id="UP000186684">
    <property type="component" value="Unassembled WGS sequence"/>
</dbReference>
<dbReference type="OrthoDB" id="7877430at2"/>
<proteinExistence type="predicted"/>
<organism evidence="1 2">
    <name type="scientific">Roseivivax lentus</name>
    <dbReference type="NCBI Taxonomy" id="633194"/>
    <lineage>
        <taxon>Bacteria</taxon>
        <taxon>Pseudomonadati</taxon>
        <taxon>Pseudomonadota</taxon>
        <taxon>Alphaproteobacteria</taxon>
        <taxon>Rhodobacterales</taxon>
        <taxon>Roseobacteraceae</taxon>
        <taxon>Roseivivax</taxon>
    </lineage>
</organism>
<accession>A0A1N7Q7V3</accession>
<protein>
    <recommendedName>
        <fullName evidence="3">Type I secretion C-terminal target domain (VC_A0849 subclass)</fullName>
    </recommendedName>
</protein>
<evidence type="ECO:0000313" key="1">
    <source>
        <dbReference type="EMBL" id="SIT18940.1"/>
    </source>
</evidence>
<dbReference type="EMBL" id="FTOQ01000037">
    <property type="protein sequence ID" value="SIT18940.1"/>
    <property type="molecule type" value="Genomic_DNA"/>
</dbReference>
<dbReference type="RefSeq" id="WP_159441707.1">
    <property type="nucleotide sequence ID" value="NZ_FTOQ01000037.1"/>
</dbReference>
<gene>
    <name evidence="1" type="ORF">SAMN05421759_1373</name>
</gene>
<dbReference type="AlphaFoldDB" id="A0A1N7Q7V3"/>